<dbReference type="Proteomes" id="UP000585474">
    <property type="component" value="Unassembled WGS sequence"/>
</dbReference>
<dbReference type="EMBL" id="BJWL01000015">
    <property type="protein sequence ID" value="GFZ02892.1"/>
    <property type="molecule type" value="Genomic_DNA"/>
</dbReference>
<comment type="caution">
    <text evidence="1">The sequence shown here is derived from an EMBL/GenBank/DDBJ whole genome shotgun (WGS) entry which is preliminary data.</text>
</comment>
<organism evidence="1 2">
    <name type="scientific">Actinidia rufa</name>
    <dbReference type="NCBI Taxonomy" id="165716"/>
    <lineage>
        <taxon>Eukaryota</taxon>
        <taxon>Viridiplantae</taxon>
        <taxon>Streptophyta</taxon>
        <taxon>Embryophyta</taxon>
        <taxon>Tracheophyta</taxon>
        <taxon>Spermatophyta</taxon>
        <taxon>Magnoliopsida</taxon>
        <taxon>eudicotyledons</taxon>
        <taxon>Gunneridae</taxon>
        <taxon>Pentapetalae</taxon>
        <taxon>asterids</taxon>
        <taxon>Ericales</taxon>
        <taxon>Actinidiaceae</taxon>
        <taxon>Actinidia</taxon>
    </lineage>
</organism>
<protein>
    <submittedName>
        <fullName evidence="1">Uncharacterized protein</fullName>
    </submittedName>
</protein>
<evidence type="ECO:0000313" key="2">
    <source>
        <dbReference type="Proteomes" id="UP000585474"/>
    </source>
</evidence>
<evidence type="ECO:0000313" key="1">
    <source>
        <dbReference type="EMBL" id="GFZ02892.1"/>
    </source>
</evidence>
<name>A0A7J0FW27_9ERIC</name>
<proteinExistence type="predicted"/>
<sequence>MQYTCDITKEVAAAVVKEAIEEDLAEGYTVKWMRENCGNLVRIWAVAVSPTANLLLGSSCGHGTFASELAPTLATRSIHQNTSEYPATCHPVVALVATRGSCVCHHLLLVGSHGPAPTRDASRAVVIMSRAPVIVSYPWCQKELLFW</sequence>
<reference evidence="1 2" key="1">
    <citation type="submission" date="2019-07" db="EMBL/GenBank/DDBJ databases">
        <title>De Novo Assembly of kiwifruit Actinidia rufa.</title>
        <authorList>
            <person name="Sugita-Konishi S."/>
            <person name="Sato K."/>
            <person name="Mori E."/>
            <person name="Abe Y."/>
            <person name="Kisaki G."/>
            <person name="Hamano K."/>
            <person name="Suezawa K."/>
            <person name="Otani M."/>
            <person name="Fukuda T."/>
            <person name="Manabe T."/>
            <person name="Gomi K."/>
            <person name="Tabuchi M."/>
            <person name="Akimitsu K."/>
            <person name="Kataoka I."/>
        </authorList>
    </citation>
    <scope>NUCLEOTIDE SEQUENCE [LARGE SCALE GENOMIC DNA]</scope>
    <source>
        <strain evidence="2">cv. Fuchu</strain>
    </source>
</reference>
<gene>
    <name evidence="1" type="ORF">Acr_15g0015000</name>
</gene>
<dbReference type="AlphaFoldDB" id="A0A7J0FW27"/>
<accession>A0A7J0FW27</accession>
<keyword evidence="2" id="KW-1185">Reference proteome</keyword>